<dbReference type="AlphaFoldDB" id="A0AAV1EK86"/>
<reference evidence="1" key="1">
    <citation type="submission" date="2023-08" db="EMBL/GenBank/DDBJ databases">
        <authorList>
            <person name="Alioto T."/>
            <person name="Alioto T."/>
            <person name="Gomez Garrido J."/>
        </authorList>
    </citation>
    <scope>NUCLEOTIDE SEQUENCE</scope>
</reference>
<dbReference type="EMBL" id="OY660864">
    <property type="protein sequence ID" value="CAJ1049021.1"/>
    <property type="molecule type" value="Genomic_DNA"/>
</dbReference>
<dbReference type="Pfam" id="PF21030">
    <property type="entry name" value="WDR93"/>
    <property type="match status" value="1"/>
</dbReference>
<keyword evidence="2" id="KW-1185">Reference proteome</keyword>
<dbReference type="InterPro" id="IPR006885">
    <property type="entry name" value="NADH_UbQ_FeS_4_mit-like"/>
</dbReference>
<dbReference type="InterPro" id="IPR049547">
    <property type="entry name" value="WDR93_beta-prop"/>
</dbReference>
<dbReference type="InterPro" id="IPR036322">
    <property type="entry name" value="WD40_repeat_dom_sf"/>
</dbReference>
<dbReference type="PANTHER" id="PTHR12219">
    <property type="entry name" value="NADH-UBIQUINONE OXIDOREDUCTASE"/>
    <property type="match status" value="1"/>
</dbReference>
<proteinExistence type="predicted"/>
<dbReference type="InterPro" id="IPR011044">
    <property type="entry name" value="Quino_amine_DH_bsu"/>
</dbReference>
<evidence type="ECO:0000313" key="2">
    <source>
        <dbReference type="Proteomes" id="UP001178508"/>
    </source>
</evidence>
<dbReference type="SUPFAM" id="SSF50978">
    <property type="entry name" value="WD40 repeat-like"/>
    <property type="match status" value="1"/>
</dbReference>
<sequence length="596" mass="65664">MKTRMSRCSTKSTPEPEVLGACKTETPRGETLTLQLSVSAQLPQGTNCLACSEDGMYLSLGHSRGLSVWCASSLSCVAEWLQDTLEITNIQMCRMAEAVYLLSTVDDMGVARVFIYHSERIHLLSVINVMENVNKRSICLAFELSEGGLYGVASLKCSGDVWLEIYHFPTQAWLKELEKESSNNQDQNLSGNVDLKWSPVEVSKIKPPKTPAGLTLQSPDKVLNKTDFYMHCLSLDIETEGRPFSEQSGKTNAANGSYSLTEFFYRHCTHHFLLPCGQFPGDNKTNSNRGSPVAVCVWWSGSHNLLQYSLKNKPDVEPIPDMIWPNAQEILCSAVSTCTRFIAVGLKGAMLCVWDRQSGAPLAVVVVSAADVFSKVQFLDDGPESADDCQSLTAAEVSLLLVCKSGIIHRVSVGRGKQPFTVQLTERPKDNRDLITVTASVPFLQGLLLMVQRNGKIVLQDVTCQTNVCFLIPTASHLITTPCSPVYTLSTKQQTLFIQGDPKPSCSSLSEGESQSQLFTFHFGDSDIVKKFIISLPDSSQLQTVSCVNLEESCNLYLEQRALSVDERHKSVTDTWKRLQETALALQQECSRSAAS</sequence>
<dbReference type="PANTHER" id="PTHR12219:SF17">
    <property type="entry name" value="WD REPEAT-CONTAINING PROTEIN 93"/>
    <property type="match status" value="1"/>
</dbReference>
<name>A0AAV1EK86_XYRNO</name>
<dbReference type="Proteomes" id="UP001178508">
    <property type="component" value="Chromosome 1"/>
</dbReference>
<accession>A0AAV1EK86</accession>
<evidence type="ECO:0000313" key="1">
    <source>
        <dbReference type="EMBL" id="CAJ1049021.1"/>
    </source>
</evidence>
<organism evidence="1 2">
    <name type="scientific">Xyrichtys novacula</name>
    <name type="common">Pearly razorfish</name>
    <name type="synonym">Hemipteronotus novacula</name>
    <dbReference type="NCBI Taxonomy" id="13765"/>
    <lineage>
        <taxon>Eukaryota</taxon>
        <taxon>Metazoa</taxon>
        <taxon>Chordata</taxon>
        <taxon>Craniata</taxon>
        <taxon>Vertebrata</taxon>
        <taxon>Euteleostomi</taxon>
        <taxon>Actinopterygii</taxon>
        <taxon>Neopterygii</taxon>
        <taxon>Teleostei</taxon>
        <taxon>Neoteleostei</taxon>
        <taxon>Acanthomorphata</taxon>
        <taxon>Eupercaria</taxon>
        <taxon>Labriformes</taxon>
        <taxon>Labridae</taxon>
        <taxon>Xyrichtys</taxon>
    </lineage>
</organism>
<gene>
    <name evidence="1" type="ORF">XNOV1_A013474</name>
</gene>
<dbReference type="GO" id="GO:0022900">
    <property type="term" value="P:electron transport chain"/>
    <property type="evidence" value="ECO:0007669"/>
    <property type="project" value="InterPro"/>
</dbReference>
<protein>
    <submittedName>
        <fullName evidence="1">LOW QUALITY PROTEIN: WD repeat-containing protein 93</fullName>
    </submittedName>
</protein>
<dbReference type="SUPFAM" id="SSF50969">
    <property type="entry name" value="YVTN repeat-like/Quinoprotein amine dehydrogenase"/>
    <property type="match status" value="1"/>
</dbReference>